<dbReference type="AlphaFoldDB" id="A0A2T0SUQ7"/>
<evidence type="ECO:0000259" key="1">
    <source>
        <dbReference type="PROSITE" id="PS50164"/>
    </source>
</evidence>
<name>A0A2T0SUQ7_9BACT</name>
<gene>
    <name evidence="2" type="ORF">CLV58_111176</name>
</gene>
<dbReference type="Gene3D" id="3.40.1440.10">
    <property type="entry name" value="GIY-YIG endonuclease"/>
    <property type="match status" value="1"/>
</dbReference>
<reference evidence="2 3" key="1">
    <citation type="submission" date="2018-03" db="EMBL/GenBank/DDBJ databases">
        <title>Genomic Encyclopedia of Archaeal and Bacterial Type Strains, Phase II (KMG-II): from individual species to whole genera.</title>
        <authorList>
            <person name="Goeker M."/>
        </authorList>
    </citation>
    <scope>NUCLEOTIDE SEQUENCE [LARGE SCALE GENOMIC DNA]</scope>
    <source>
        <strain evidence="2 3">DSM 28354</strain>
    </source>
</reference>
<dbReference type="Pfam" id="PF01541">
    <property type="entry name" value="GIY-YIG"/>
    <property type="match status" value="1"/>
</dbReference>
<dbReference type="OrthoDB" id="1495241at2"/>
<sequence length="85" mass="10079">MHTVYIIYSPSVDRYFIGLTKDLKISLWQHNARTISATADGKPWEVRFSQSFETRREAQSLEMKLKNRDRQYWEEVITNSQPATI</sequence>
<dbReference type="InterPro" id="IPR000305">
    <property type="entry name" value="GIY-YIG_endonuc"/>
</dbReference>
<dbReference type="InterPro" id="IPR035901">
    <property type="entry name" value="GIY-YIG_endonuc_sf"/>
</dbReference>
<evidence type="ECO:0000313" key="2">
    <source>
        <dbReference type="EMBL" id="PRY37138.1"/>
    </source>
</evidence>
<keyword evidence="2" id="KW-0540">Nuclease</keyword>
<comment type="caution">
    <text evidence="2">The sequence shown here is derived from an EMBL/GenBank/DDBJ whole genome shotgun (WGS) entry which is preliminary data.</text>
</comment>
<keyword evidence="2" id="KW-0378">Hydrolase</keyword>
<dbReference type="PROSITE" id="PS50164">
    <property type="entry name" value="GIY_YIG"/>
    <property type="match status" value="1"/>
</dbReference>
<organism evidence="2 3">
    <name type="scientific">Spirosoma oryzae</name>
    <dbReference type="NCBI Taxonomy" id="1469603"/>
    <lineage>
        <taxon>Bacteria</taxon>
        <taxon>Pseudomonadati</taxon>
        <taxon>Bacteroidota</taxon>
        <taxon>Cytophagia</taxon>
        <taxon>Cytophagales</taxon>
        <taxon>Cytophagaceae</taxon>
        <taxon>Spirosoma</taxon>
    </lineage>
</organism>
<keyword evidence="3" id="KW-1185">Reference proteome</keyword>
<keyword evidence="2" id="KW-0255">Endonuclease</keyword>
<evidence type="ECO:0000313" key="3">
    <source>
        <dbReference type="Proteomes" id="UP000238375"/>
    </source>
</evidence>
<dbReference type="EMBL" id="PVTE01000011">
    <property type="protein sequence ID" value="PRY37138.1"/>
    <property type="molecule type" value="Genomic_DNA"/>
</dbReference>
<dbReference type="GO" id="GO:0004519">
    <property type="term" value="F:endonuclease activity"/>
    <property type="evidence" value="ECO:0007669"/>
    <property type="project" value="UniProtKB-KW"/>
</dbReference>
<protein>
    <submittedName>
        <fullName evidence="2">Putative endonuclease</fullName>
    </submittedName>
</protein>
<dbReference type="Proteomes" id="UP000238375">
    <property type="component" value="Unassembled WGS sequence"/>
</dbReference>
<dbReference type="RefSeq" id="WP_106138608.1">
    <property type="nucleotide sequence ID" value="NZ_PVTE01000011.1"/>
</dbReference>
<dbReference type="CDD" id="cd10449">
    <property type="entry name" value="GIY-YIG_SLX1_like"/>
    <property type="match status" value="1"/>
</dbReference>
<feature type="domain" description="GIY-YIG" evidence="1">
    <location>
        <begin position="1"/>
        <end position="75"/>
    </location>
</feature>
<proteinExistence type="predicted"/>
<accession>A0A2T0SUQ7</accession>